<dbReference type="InterPro" id="IPR058625">
    <property type="entry name" value="MdtA-like_BSH"/>
</dbReference>
<evidence type="ECO:0000313" key="2">
    <source>
        <dbReference type="EMBL" id="STP11630.1"/>
    </source>
</evidence>
<dbReference type="PANTHER" id="PTHR30438:SF1">
    <property type="entry name" value="36 KDA ANTIGEN"/>
    <property type="match status" value="1"/>
</dbReference>
<gene>
    <name evidence="2" type="ORF">NCTC12219_01527</name>
</gene>
<organism evidence="2 3">
    <name type="scientific">Helicobacter cinaedi</name>
    <dbReference type="NCBI Taxonomy" id="213"/>
    <lineage>
        <taxon>Bacteria</taxon>
        <taxon>Pseudomonadati</taxon>
        <taxon>Campylobacterota</taxon>
        <taxon>Epsilonproteobacteria</taxon>
        <taxon>Campylobacterales</taxon>
        <taxon>Helicobacteraceae</taxon>
        <taxon>Helicobacter</taxon>
    </lineage>
</organism>
<dbReference type="EMBL" id="UGHX01000001">
    <property type="protein sequence ID" value="STP11630.1"/>
    <property type="molecule type" value="Genomic_DNA"/>
</dbReference>
<reference evidence="2 3" key="1">
    <citation type="submission" date="2018-06" db="EMBL/GenBank/DDBJ databases">
        <authorList>
            <consortium name="Pathogen Informatics"/>
            <person name="Doyle S."/>
        </authorList>
    </citation>
    <scope>NUCLEOTIDE SEQUENCE [LARGE SCALE GENOMIC DNA]</scope>
    <source>
        <strain evidence="2 3">NCTC12219</strain>
    </source>
</reference>
<accession>A0A377JUH0</accession>
<evidence type="ECO:0000313" key="3">
    <source>
        <dbReference type="Proteomes" id="UP000255103"/>
    </source>
</evidence>
<name>A0A377JUH0_9HELI</name>
<dbReference type="SUPFAM" id="SSF111369">
    <property type="entry name" value="HlyD-like secretion proteins"/>
    <property type="match status" value="1"/>
</dbReference>
<dbReference type="Gene3D" id="2.40.50.100">
    <property type="match status" value="1"/>
</dbReference>
<dbReference type="Gene3D" id="1.10.287.470">
    <property type="entry name" value="Helix hairpin bin"/>
    <property type="match status" value="1"/>
</dbReference>
<dbReference type="Proteomes" id="UP000255103">
    <property type="component" value="Unassembled WGS sequence"/>
</dbReference>
<proteinExistence type="predicted"/>
<dbReference type="Gene3D" id="2.40.30.170">
    <property type="match status" value="1"/>
</dbReference>
<protein>
    <submittedName>
        <fullName evidence="2">Putative outer membrane efflux protein</fullName>
    </submittedName>
</protein>
<dbReference type="PANTHER" id="PTHR30438">
    <property type="entry name" value="36 KDA ANTIGEN-RELATED"/>
    <property type="match status" value="1"/>
</dbReference>
<evidence type="ECO:0000259" key="1">
    <source>
        <dbReference type="Pfam" id="PF25917"/>
    </source>
</evidence>
<feature type="domain" description="Multidrug resistance protein MdtA-like barrel-sandwich hybrid" evidence="1">
    <location>
        <begin position="50"/>
        <end position="234"/>
    </location>
</feature>
<dbReference type="RefSeq" id="WP_115722170.1">
    <property type="nucleotide sequence ID" value="NZ_UGHX01000001.1"/>
</dbReference>
<dbReference type="Pfam" id="PF25917">
    <property type="entry name" value="BSH_RND"/>
    <property type="match status" value="1"/>
</dbReference>
<dbReference type="AlphaFoldDB" id="A0A377JUH0"/>
<dbReference type="SUPFAM" id="SSF56954">
    <property type="entry name" value="Outer membrane efflux proteins (OEP)"/>
    <property type="match status" value="1"/>
</dbReference>
<sequence length="328" mass="36440">MKLNVKLNLKFIVLAVIIFAFLLWLIVSFVRAYQPKENKIYAQVQAREYAISSKVAGRVENIFVKKGDMLKKGDLVYGINSPELEAKLEQAKAGYQAAKALSTETKQGARVETIQSAKDVWQGAKTMANLAKSTYERLESLYKDGVVSEQRRDEAYANYTTAKHNENVAFQQYKIALDGATHETKIAAQAKEDAAAGQVSEVESYAKDTQAIAPADGEVSNVLLHQGELAPSGFPVVLMIDMNDAWIVFHLPEYRLKEFPKGSTFKAYIPALEKEAEFKVEFISVMGDFATWRATSATKGYDIRTFEVEAYPVGPIEGLRVGMSVLVE</sequence>